<dbReference type="Proteomes" id="UP000607311">
    <property type="component" value="Unassembled WGS sequence"/>
</dbReference>
<evidence type="ECO:0000313" key="5">
    <source>
        <dbReference type="Proteomes" id="UP000607311"/>
    </source>
</evidence>
<organism evidence="4 5">
    <name type="scientific">Micromonospora sediminimaris</name>
    <dbReference type="NCBI Taxonomy" id="547162"/>
    <lineage>
        <taxon>Bacteria</taxon>
        <taxon>Bacillati</taxon>
        <taxon>Actinomycetota</taxon>
        <taxon>Actinomycetes</taxon>
        <taxon>Micromonosporales</taxon>
        <taxon>Micromonosporaceae</taxon>
        <taxon>Micromonospora</taxon>
    </lineage>
</organism>
<dbReference type="OrthoDB" id="5173601at2"/>
<gene>
    <name evidence="4" type="ORF">Vse01_19910</name>
</gene>
<sequence>MPEGAPQNFVRECRAQDVPVLEKAVPTGRSRYHEARYRRQSEGLSTFLIAYLDDAPAGCGEVRWQGPKESDVRAQFPGCPEINGLTVVPDRRSQGVGTTIIRAAEALAVRRGHHRIGMGVGEDNARAFALYLRLGYEDTGYRYLDRYHYTDDRGTRHEVADPCRFLVKSLQRAAARERGGFTI</sequence>
<dbReference type="CDD" id="cd04301">
    <property type="entry name" value="NAT_SF"/>
    <property type="match status" value="1"/>
</dbReference>
<dbReference type="Pfam" id="PF00583">
    <property type="entry name" value="Acetyltransf_1"/>
    <property type="match status" value="1"/>
</dbReference>
<dbReference type="GO" id="GO:0016747">
    <property type="term" value="F:acyltransferase activity, transferring groups other than amino-acyl groups"/>
    <property type="evidence" value="ECO:0007669"/>
    <property type="project" value="InterPro"/>
</dbReference>
<dbReference type="AlphaFoldDB" id="A0A9W5URE7"/>
<feature type="domain" description="N-acetyltransferase" evidence="3">
    <location>
        <begin position="8"/>
        <end position="162"/>
    </location>
</feature>
<dbReference type="PANTHER" id="PTHR43877">
    <property type="entry name" value="AMINOALKYLPHOSPHONATE N-ACETYLTRANSFERASE-RELATED-RELATED"/>
    <property type="match status" value="1"/>
</dbReference>
<keyword evidence="2" id="KW-0012">Acyltransferase</keyword>
<evidence type="ECO:0000259" key="3">
    <source>
        <dbReference type="PROSITE" id="PS51186"/>
    </source>
</evidence>
<comment type="caution">
    <text evidence="4">The sequence shown here is derived from an EMBL/GenBank/DDBJ whole genome shotgun (WGS) entry which is preliminary data.</text>
</comment>
<dbReference type="SUPFAM" id="SSF55729">
    <property type="entry name" value="Acyl-CoA N-acyltransferases (Nat)"/>
    <property type="match status" value="1"/>
</dbReference>
<proteinExistence type="predicted"/>
<evidence type="ECO:0000313" key="4">
    <source>
        <dbReference type="EMBL" id="GIJ32843.1"/>
    </source>
</evidence>
<evidence type="ECO:0000256" key="2">
    <source>
        <dbReference type="ARBA" id="ARBA00023315"/>
    </source>
</evidence>
<reference evidence="4" key="1">
    <citation type="submission" date="2021-01" db="EMBL/GenBank/DDBJ databases">
        <title>Whole genome shotgun sequence of Verrucosispora sediminis NBRC 107745.</title>
        <authorList>
            <person name="Komaki H."/>
            <person name="Tamura T."/>
        </authorList>
    </citation>
    <scope>NUCLEOTIDE SEQUENCE</scope>
    <source>
        <strain evidence="4">NBRC 107745</strain>
    </source>
</reference>
<dbReference type="Gene3D" id="3.40.630.30">
    <property type="match status" value="1"/>
</dbReference>
<accession>A0A9W5URE7</accession>
<protein>
    <recommendedName>
        <fullName evidence="3">N-acetyltransferase domain-containing protein</fullName>
    </recommendedName>
</protein>
<keyword evidence="5" id="KW-1185">Reference proteome</keyword>
<evidence type="ECO:0000256" key="1">
    <source>
        <dbReference type="ARBA" id="ARBA00022679"/>
    </source>
</evidence>
<dbReference type="PANTHER" id="PTHR43877:SF2">
    <property type="entry name" value="AMINOALKYLPHOSPHONATE N-ACETYLTRANSFERASE-RELATED"/>
    <property type="match status" value="1"/>
</dbReference>
<dbReference type="PROSITE" id="PS51186">
    <property type="entry name" value="GNAT"/>
    <property type="match status" value="1"/>
</dbReference>
<keyword evidence="1" id="KW-0808">Transferase</keyword>
<dbReference type="InterPro" id="IPR000182">
    <property type="entry name" value="GNAT_dom"/>
</dbReference>
<dbReference type="EMBL" id="BOPD01000011">
    <property type="protein sequence ID" value="GIJ32843.1"/>
    <property type="molecule type" value="Genomic_DNA"/>
</dbReference>
<dbReference type="RefSeq" id="WP_093405794.1">
    <property type="nucleotide sequence ID" value="NZ_BOPD01000011.1"/>
</dbReference>
<name>A0A9W5URE7_9ACTN</name>
<dbReference type="InterPro" id="IPR050832">
    <property type="entry name" value="Bact_Acetyltransf"/>
</dbReference>
<dbReference type="InterPro" id="IPR016181">
    <property type="entry name" value="Acyl_CoA_acyltransferase"/>
</dbReference>